<proteinExistence type="predicted"/>
<dbReference type="OrthoDB" id="8776961at2"/>
<dbReference type="EMBL" id="FNNU01000004">
    <property type="protein sequence ID" value="SDX37648.1"/>
    <property type="molecule type" value="Genomic_DNA"/>
</dbReference>
<feature type="region of interest" description="Disordered" evidence="1">
    <location>
        <begin position="83"/>
        <end position="109"/>
    </location>
</feature>
<dbReference type="RefSeq" id="WP_090229162.1">
    <property type="nucleotide sequence ID" value="NZ_FNNU01000004.1"/>
</dbReference>
<evidence type="ECO:0000313" key="2">
    <source>
        <dbReference type="EMBL" id="SDX37648.1"/>
    </source>
</evidence>
<evidence type="ECO:0000256" key="1">
    <source>
        <dbReference type="SAM" id="MobiDB-lite"/>
    </source>
</evidence>
<dbReference type="AlphaFoldDB" id="A0A1H3B7J3"/>
<protein>
    <submittedName>
        <fullName evidence="2">Uncharacterized protein</fullName>
    </submittedName>
</protein>
<dbReference type="STRING" id="1007099.SAMN05216287_2730"/>
<dbReference type="Proteomes" id="UP000243778">
    <property type="component" value="Unassembled WGS sequence"/>
</dbReference>
<gene>
    <name evidence="2" type="ORF">SAMN05216287_2730</name>
</gene>
<sequence>MHKILITAYQHDEGRIARLNRSLGYAEAVLEHQGEPSLFPYLRSIHDHKGELEVGWLIEPRDLQRKALERAWEKLGNETVDRVEHLLPDGAPDPEYPEEQRAVPRDRKP</sequence>
<keyword evidence="3" id="KW-1185">Reference proteome</keyword>
<evidence type="ECO:0000313" key="3">
    <source>
        <dbReference type="Proteomes" id="UP000243778"/>
    </source>
</evidence>
<organism evidence="2 3">
    <name type="scientific">Pseudomonas kuykendallii</name>
    <dbReference type="NCBI Taxonomy" id="1007099"/>
    <lineage>
        <taxon>Bacteria</taxon>
        <taxon>Pseudomonadati</taxon>
        <taxon>Pseudomonadota</taxon>
        <taxon>Gammaproteobacteria</taxon>
        <taxon>Pseudomonadales</taxon>
        <taxon>Pseudomonadaceae</taxon>
        <taxon>Pseudomonas</taxon>
    </lineage>
</organism>
<accession>A0A1H3B7J3</accession>
<feature type="compositionally biased region" description="Basic and acidic residues" evidence="1">
    <location>
        <begin position="98"/>
        <end position="109"/>
    </location>
</feature>
<reference evidence="3" key="1">
    <citation type="submission" date="2016-10" db="EMBL/GenBank/DDBJ databases">
        <authorList>
            <person name="Varghese N."/>
            <person name="Submissions S."/>
        </authorList>
    </citation>
    <scope>NUCLEOTIDE SEQUENCE [LARGE SCALE GENOMIC DNA]</scope>
    <source>
        <strain evidence="3">NRRL B-59562</strain>
    </source>
</reference>
<name>A0A1H3B7J3_9PSED</name>